<reference evidence="4" key="1">
    <citation type="journal article" date="2023" name="Plant J.">
        <title>Genome sequences and population genomics provide insights into the demographic history, inbreeding, and mutation load of two 'living fossil' tree species of Dipteronia.</title>
        <authorList>
            <person name="Feng Y."/>
            <person name="Comes H.P."/>
            <person name="Chen J."/>
            <person name="Zhu S."/>
            <person name="Lu R."/>
            <person name="Zhang X."/>
            <person name="Li P."/>
            <person name="Qiu J."/>
            <person name="Olsen K.M."/>
            <person name="Qiu Y."/>
        </authorList>
    </citation>
    <scope>NUCLEOTIDE SEQUENCE</scope>
    <source>
        <strain evidence="4">KIB01</strain>
    </source>
</reference>
<dbReference type="EMBL" id="JANJYI010000003">
    <property type="protein sequence ID" value="KAK2655424.1"/>
    <property type="molecule type" value="Genomic_DNA"/>
</dbReference>
<dbReference type="AlphaFoldDB" id="A0AAD9X9R8"/>
<evidence type="ECO:0000313" key="4">
    <source>
        <dbReference type="EMBL" id="KAK2655424.1"/>
    </source>
</evidence>
<sequence>MDEIELLYVDARKWLDKIDLIHLSRYRFDTSIKCDHVTNNMTGSFNSMLGEHRAKTYLCLLEYIRRMVMKRFQERKEACNRQTSELPPTIKAKLVKASDKSRMHIMLKAGNEEYELLGETRAYLTKLRLVNCKCGVWQVSGIPCSHAFVESGLYSQINRVADFVHPSLTKSAFLQTYGQMINPIPDRYVWPEITITTVLPPPLKTQSGKPKVRRRREPDVRPSQTRGTSCFCKNCGVLGHNKRTCKGPNRSKLTEVASSSQPQSQPSTQNQSQVAVNLQ</sequence>
<keyword evidence="1" id="KW-0862">Zinc</keyword>
<feature type="domain" description="SWIM-type" evidence="3">
    <location>
        <begin position="123"/>
        <end position="155"/>
    </location>
</feature>
<keyword evidence="1" id="KW-0863">Zinc-finger</keyword>
<dbReference type="Pfam" id="PF04434">
    <property type="entry name" value="SWIM"/>
    <property type="match status" value="1"/>
</dbReference>
<proteinExistence type="predicted"/>
<keyword evidence="5" id="KW-1185">Reference proteome</keyword>
<name>A0AAD9X9R8_9ROSI</name>
<evidence type="ECO:0000256" key="2">
    <source>
        <dbReference type="SAM" id="MobiDB-lite"/>
    </source>
</evidence>
<feature type="region of interest" description="Disordered" evidence="2">
    <location>
        <begin position="200"/>
        <end position="226"/>
    </location>
</feature>
<dbReference type="PROSITE" id="PS50966">
    <property type="entry name" value="ZF_SWIM"/>
    <property type="match status" value="1"/>
</dbReference>
<comment type="caution">
    <text evidence="4">The sequence shown here is derived from an EMBL/GenBank/DDBJ whole genome shotgun (WGS) entry which is preliminary data.</text>
</comment>
<evidence type="ECO:0000256" key="1">
    <source>
        <dbReference type="PROSITE-ProRule" id="PRU00325"/>
    </source>
</evidence>
<dbReference type="PANTHER" id="PTHR31973">
    <property type="entry name" value="POLYPROTEIN, PUTATIVE-RELATED"/>
    <property type="match status" value="1"/>
</dbReference>
<evidence type="ECO:0000259" key="3">
    <source>
        <dbReference type="PROSITE" id="PS50966"/>
    </source>
</evidence>
<feature type="region of interest" description="Disordered" evidence="2">
    <location>
        <begin position="243"/>
        <end position="279"/>
    </location>
</feature>
<dbReference type="InterPro" id="IPR007527">
    <property type="entry name" value="Znf_SWIM"/>
</dbReference>
<protein>
    <recommendedName>
        <fullName evidence="3">SWIM-type domain-containing protein</fullName>
    </recommendedName>
</protein>
<accession>A0AAD9X9R8</accession>
<feature type="compositionally biased region" description="Low complexity" evidence="2">
    <location>
        <begin position="258"/>
        <end position="273"/>
    </location>
</feature>
<dbReference type="Proteomes" id="UP001280121">
    <property type="component" value="Unassembled WGS sequence"/>
</dbReference>
<gene>
    <name evidence="4" type="ORF">Ddye_008476</name>
</gene>
<keyword evidence="1" id="KW-0479">Metal-binding</keyword>
<dbReference type="GO" id="GO:0008270">
    <property type="term" value="F:zinc ion binding"/>
    <property type="evidence" value="ECO:0007669"/>
    <property type="project" value="UniProtKB-KW"/>
</dbReference>
<organism evidence="4 5">
    <name type="scientific">Dipteronia dyeriana</name>
    <dbReference type="NCBI Taxonomy" id="168575"/>
    <lineage>
        <taxon>Eukaryota</taxon>
        <taxon>Viridiplantae</taxon>
        <taxon>Streptophyta</taxon>
        <taxon>Embryophyta</taxon>
        <taxon>Tracheophyta</taxon>
        <taxon>Spermatophyta</taxon>
        <taxon>Magnoliopsida</taxon>
        <taxon>eudicotyledons</taxon>
        <taxon>Gunneridae</taxon>
        <taxon>Pentapetalae</taxon>
        <taxon>rosids</taxon>
        <taxon>malvids</taxon>
        <taxon>Sapindales</taxon>
        <taxon>Sapindaceae</taxon>
        <taxon>Hippocastanoideae</taxon>
        <taxon>Acereae</taxon>
        <taxon>Dipteronia</taxon>
    </lineage>
</organism>
<evidence type="ECO:0000313" key="5">
    <source>
        <dbReference type="Proteomes" id="UP001280121"/>
    </source>
</evidence>
<dbReference type="PANTHER" id="PTHR31973:SF187">
    <property type="entry name" value="MUTATOR TRANSPOSASE MUDRA PROTEIN"/>
    <property type="match status" value="1"/>
</dbReference>